<protein>
    <recommendedName>
        <fullName evidence="4">Dockerin domain-containing protein</fullName>
    </recommendedName>
</protein>
<proteinExistence type="predicted"/>
<dbReference type="OrthoDB" id="1815181at2"/>
<dbReference type="SUPFAM" id="SSF63446">
    <property type="entry name" value="Type I dockerin domain"/>
    <property type="match status" value="1"/>
</dbReference>
<name>A0A1M7L3T8_RUMFL</name>
<gene>
    <name evidence="2" type="ORF">SAMN04487860_11135</name>
</gene>
<evidence type="ECO:0000256" key="1">
    <source>
        <dbReference type="SAM" id="SignalP"/>
    </source>
</evidence>
<dbReference type="RefSeq" id="WP_072951600.1">
    <property type="nucleotide sequence ID" value="NZ_FRCT01000011.1"/>
</dbReference>
<dbReference type="AlphaFoldDB" id="A0A1M7L3T8"/>
<evidence type="ECO:0008006" key="4">
    <source>
        <dbReference type="Google" id="ProtNLM"/>
    </source>
</evidence>
<dbReference type="GO" id="GO:0004553">
    <property type="term" value="F:hydrolase activity, hydrolyzing O-glycosyl compounds"/>
    <property type="evidence" value="ECO:0007669"/>
    <property type="project" value="InterPro"/>
</dbReference>
<reference evidence="2 3" key="1">
    <citation type="submission" date="2016-11" db="EMBL/GenBank/DDBJ databases">
        <authorList>
            <person name="Jaros S."/>
            <person name="Januszkiewicz K."/>
            <person name="Wedrychowicz H."/>
        </authorList>
    </citation>
    <scope>NUCLEOTIDE SEQUENCE [LARGE SCALE GENOMIC DNA]</scope>
    <source>
        <strain evidence="2 3">Y1</strain>
    </source>
</reference>
<keyword evidence="1" id="KW-0732">Signal</keyword>
<dbReference type="GO" id="GO:0000272">
    <property type="term" value="P:polysaccharide catabolic process"/>
    <property type="evidence" value="ECO:0007669"/>
    <property type="project" value="InterPro"/>
</dbReference>
<organism evidence="2 3">
    <name type="scientific">Ruminococcus flavefaciens</name>
    <dbReference type="NCBI Taxonomy" id="1265"/>
    <lineage>
        <taxon>Bacteria</taxon>
        <taxon>Bacillati</taxon>
        <taxon>Bacillota</taxon>
        <taxon>Clostridia</taxon>
        <taxon>Eubacteriales</taxon>
        <taxon>Oscillospiraceae</taxon>
        <taxon>Ruminococcus</taxon>
    </lineage>
</organism>
<feature type="signal peptide" evidence="1">
    <location>
        <begin position="1"/>
        <end position="28"/>
    </location>
</feature>
<sequence length="563" mass="61839">MNKRKYLSFISALALCLTSLPFTNIYTAAEDKTAVSSASDNKLDAEKFYVVVGTYENNYTQLKYVYPNSNAGYSADKIVWENAPADLSYGDVLVSDGNEKKTLVYSAPDNPVYAMASYYKLDDTAVLNKVGNCSDLMDSKELTVTSAMYDGSGHWSIHLNDADGKEYYYGYSSYGSTLGVALFGCKTGDKYQFAFNDGKLVVPMAKKNDTETVTTVTTSSAPQTTTTAPTENTQNKSYWIFYNDIDTKDIDETVAEKVHDYTYSLYEQGLGSTEVEKKVADYSQEIRLGLLKEAYKEASAKIVKELGIEGTEVFCSNYTATIVCKLSDEQYKIAQKSENIKQITVFSDLTLAPQTEFTDKNSFIELFTTDTSGKPVLGDNVKVDAVLNSGNDKATNYLIIYGLSDVKEINKVVDKLNKDSMFMWASPIDTFSGGTYSLINTNTKLNAQLIVFADDVLPGFTGYNVENYSEKIGFDAKPYISFLGDTNGDCKLDSLDASIILSAYAKVQTSNDYALSAADIKKMDVDGNGSVDAVDASNILSYYTHVSTGGSGTLRDFLKNKKA</sequence>
<dbReference type="Pfam" id="PF00404">
    <property type="entry name" value="Dockerin_1"/>
    <property type="match status" value="1"/>
</dbReference>
<evidence type="ECO:0000313" key="3">
    <source>
        <dbReference type="Proteomes" id="UP000184394"/>
    </source>
</evidence>
<evidence type="ECO:0000313" key="2">
    <source>
        <dbReference type="EMBL" id="SHM72209.1"/>
    </source>
</evidence>
<dbReference type="Gene3D" id="1.10.1330.10">
    <property type="entry name" value="Dockerin domain"/>
    <property type="match status" value="1"/>
</dbReference>
<accession>A0A1M7L3T8</accession>
<dbReference type="EMBL" id="FRCT01000011">
    <property type="protein sequence ID" value="SHM72209.1"/>
    <property type="molecule type" value="Genomic_DNA"/>
</dbReference>
<dbReference type="Proteomes" id="UP000184394">
    <property type="component" value="Unassembled WGS sequence"/>
</dbReference>
<dbReference type="InterPro" id="IPR002105">
    <property type="entry name" value="Dockerin_1_rpt"/>
</dbReference>
<dbReference type="InterPro" id="IPR036439">
    <property type="entry name" value="Dockerin_dom_sf"/>
</dbReference>
<feature type="chain" id="PRO_5012794095" description="Dockerin domain-containing protein" evidence="1">
    <location>
        <begin position="29"/>
        <end position="563"/>
    </location>
</feature>